<dbReference type="SMART" id="SM00862">
    <property type="entry name" value="Trans_reg_C"/>
    <property type="match status" value="1"/>
</dbReference>
<evidence type="ECO:0000313" key="5">
    <source>
        <dbReference type="Proteomes" id="UP001526166"/>
    </source>
</evidence>
<dbReference type="InterPro" id="IPR016032">
    <property type="entry name" value="Sig_transdc_resp-reg_C-effctor"/>
</dbReference>
<accession>A0ABT3A2S5</accession>
<keyword evidence="1 2" id="KW-0238">DNA-binding</keyword>
<comment type="caution">
    <text evidence="4">The sequence shown here is derived from an EMBL/GenBank/DDBJ whole genome shotgun (WGS) entry which is preliminary data.</text>
</comment>
<feature type="DNA-binding region" description="OmpR/PhoB-type" evidence="2">
    <location>
        <begin position="1"/>
        <end position="98"/>
    </location>
</feature>
<proteinExistence type="predicted"/>
<dbReference type="PROSITE" id="PS51755">
    <property type="entry name" value="OMPR_PHOB"/>
    <property type="match status" value="1"/>
</dbReference>
<dbReference type="CDD" id="cd00383">
    <property type="entry name" value="trans_reg_C"/>
    <property type="match status" value="1"/>
</dbReference>
<keyword evidence="5" id="KW-1185">Reference proteome</keyword>
<dbReference type="EMBL" id="JAOWKW010000018">
    <property type="protein sequence ID" value="MCV2880316.1"/>
    <property type="molecule type" value="Genomic_DNA"/>
</dbReference>
<name>A0ABT3A2S5_9RHOB</name>
<evidence type="ECO:0000259" key="3">
    <source>
        <dbReference type="PROSITE" id="PS51755"/>
    </source>
</evidence>
<dbReference type="InterPro" id="IPR036388">
    <property type="entry name" value="WH-like_DNA-bd_sf"/>
</dbReference>
<dbReference type="SUPFAM" id="SSF46894">
    <property type="entry name" value="C-terminal effector domain of the bipartite response regulators"/>
    <property type="match status" value="1"/>
</dbReference>
<feature type="domain" description="OmpR/PhoB-type" evidence="3">
    <location>
        <begin position="1"/>
        <end position="98"/>
    </location>
</feature>
<protein>
    <submittedName>
        <fullName evidence="4">Winged helix-turn-helix domain-containing protein</fullName>
    </submittedName>
</protein>
<dbReference type="Gene3D" id="1.25.40.10">
    <property type="entry name" value="Tetratricopeptide repeat domain"/>
    <property type="match status" value="1"/>
</dbReference>
<dbReference type="InterPro" id="IPR011990">
    <property type="entry name" value="TPR-like_helical_dom_sf"/>
</dbReference>
<evidence type="ECO:0000256" key="1">
    <source>
        <dbReference type="ARBA" id="ARBA00023125"/>
    </source>
</evidence>
<dbReference type="InterPro" id="IPR001867">
    <property type="entry name" value="OmpR/PhoB-type_DNA-bd"/>
</dbReference>
<reference evidence="4 5" key="1">
    <citation type="submission" date="2022-10" db="EMBL/GenBank/DDBJ databases">
        <title>Sinirhodobacter sp. nov., isolated from ocean surface sediments.</title>
        <authorList>
            <person name="He W."/>
            <person name="Wang L."/>
            <person name="Zhang D.-F."/>
        </authorList>
    </citation>
    <scope>NUCLEOTIDE SEQUENCE [LARGE SCALE GENOMIC DNA]</scope>
    <source>
        <strain evidence="4 5">WL0115</strain>
    </source>
</reference>
<organism evidence="4 5">
    <name type="scientific">Sedimentimonas flavescens</name>
    <dbReference type="NCBI Taxonomy" id="2851012"/>
    <lineage>
        <taxon>Bacteria</taxon>
        <taxon>Pseudomonadati</taxon>
        <taxon>Pseudomonadota</taxon>
        <taxon>Alphaproteobacteria</taxon>
        <taxon>Rhodobacterales</taxon>
        <taxon>Rhodobacter group</taxon>
        <taxon>Sedimentimonas</taxon>
    </lineage>
</organism>
<sequence length="512" mass="56994">MIYEFGEYRLDKQRHELCGANGTIALEPKAMALLTLLVAERHRALTKQDIFQAIWPGIFVTDASLSTLIRQIRKVLGDDGERQAFIKTVRGHGFRFVAEVREIRSAQAAAPVEALTPATKPTIAIRPFRLLGHNPTQQAVAEAIPAELIATLSRLRWINVIARGSSFRFGPGDADTADMAVQLGAQYVVSGLVECHAHGLAIFAELSDTRSGQVLWSDGISGKIDDVYDMRARVARELVMALELRLPMHEADRLAHVPTENLDAWGHYHLGIRHMYRYNRADNQIAAGHFRQAIELDKGFARAYGGLSYTEFQNAFQHFGVDVNRHRRLTLNHAEEALKLDPLDPFCNLIYGRAKWLSGDAEDGLIWVDRSLELNPNYAFGYYNNATLNTVLCNSELADQNVDHALILSPLDPHLQSMFGTRALAAWIGDDLAAAHRYAERALKSPNPHLYVFIIAAAIYAQRGEALKAQDCVDAIRAKQVPFGTKEFLTHFNLRQADKLSELVSTLAGLGI</sequence>
<gene>
    <name evidence="4" type="ORF">OE699_15865</name>
</gene>
<dbReference type="RefSeq" id="WP_263848629.1">
    <property type="nucleotide sequence ID" value="NZ_JAOWKW010000018.1"/>
</dbReference>
<dbReference type="Proteomes" id="UP001526166">
    <property type="component" value="Unassembled WGS sequence"/>
</dbReference>
<evidence type="ECO:0000256" key="2">
    <source>
        <dbReference type="PROSITE-ProRule" id="PRU01091"/>
    </source>
</evidence>
<evidence type="ECO:0000313" key="4">
    <source>
        <dbReference type="EMBL" id="MCV2880316.1"/>
    </source>
</evidence>
<dbReference type="Pfam" id="PF00486">
    <property type="entry name" value="Trans_reg_C"/>
    <property type="match status" value="1"/>
</dbReference>
<dbReference type="SUPFAM" id="SSF48452">
    <property type="entry name" value="TPR-like"/>
    <property type="match status" value="1"/>
</dbReference>
<dbReference type="Gene3D" id="1.10.10.10">
    <property type="entry name" value="Winged helix-like DNA-binding domain superfamily/Winged helix DNA-binding domain"/>
    <property type="match status" value="1"/>
</dbReference>
<dbReference type="Gene3D" id="3.40.50.10070">
    <property type="entry name" value="TolB, N-terminal domain"/>
    <property type="match status" value="1"/>
</dbReference>